<keyword evidence="2" id="KW-0472">Membrane</keyword>
<comment type="caution">
    <text evidence="4">The sequence shown here is derived from an EMBL/GenBank/DDBJ whole genome shotgun (WGS) entry which is preliminary data.</text>
</comment>
<feature type="transmembrane region" description="Helical" evidence="2">
    <location>
        <begin position="139"/>
        <end position="157"/>
    </location>
</feature>
<keyword evidence="2" id="KW-0812">Transmembrane</keyword>
<accession>J7TNW1</accession>
<dbReference type="Pfam" id="PF02517">
    <property type="entry name" value="Rce1-like"/>
    <property type="match status" value="1"/>
</dbReference>
<name>J7TNW1_STRSL</name>
<dbReference type="InterPro" id="IPR003675">
    <property type="entry name" value="Rce1/LyrA-like_dom"/>
</dbReference>
<comment type="similarity">
    <text evidence="1">Belongs to the UPF0177 family.</text>
</comment>
<gene>
    <name evidence="4" type="ORF">RSSL_01864</name>
</gene>
<evidence type="ECO:0000259" key="3">
    <source>
        <dbReference type="Pfam" id="PF02517"/>
    </source>
</evidence>
<feature type="transmembrane region" description="Helical" evidence="2">
    <location>
        <begin position="219"/>
        <end position="241"/>
    </location>
</feature>
<keyword evidence="2" id="KW-1133">Transmembrane helix</keyword>
<reference evidence="4 5" key="1">
    <citation type="journal article" date="2012" name="J. Bacteriol.">
        <title>Genome Sequence of the Lantibiotic Bacteriocin Producer Streptococcus salivarius Strain K12.</title>
        <authorList>
            <person name="Barretto C."/>
            <person name="Alvarez-Martin P."/>
            <person name="Foata F."/>
            <person name="Renault P."/>
            <person name="Berger B."/>
        </authorList>
    </citation>
    <scope>NUCLEOTIDE SEQUENCE [LARGE SCALE GENOMIC DNA]</scope>
    <source>
        <strain evidence="4 5">K12</strain>
    </source>
</reference>
<evidence type="ECO:0000256" key="2">
    <source>
        <dbReference type="SAM" id="Phobius"/>
    </source>
</evidence>
<keyword evidence="4" id="KW-0378">Hydrolase</keyword>
<evidence type="ECO:0000313" key="5">
    <source>
        <dbReference type="Proteomes" id="UP000006983"/>
    </source>
</evidence>
<feature type="transmembrane region" description="Helical" evidence="2">
    <location>
        <begin position="57"/>
        <end position="77"/>
    </location>
</feature>
<feature type="transmembrane region" description="Helical" evidence="2">
    <location>
        <begin position="98"/>
        <end position="119"/>
    </location>
</feature>
<dbReference type="GO" id="GO:0006508">
    <property type="term" value="P:proteolysis"/>
    <property type="evidence" value="ECO:0007669"/>
    <property type="project" value="UniProtKB-KW"/>
</dbReference>
<keyword evidence="4" id="KW-0645">Protease</keyword>
<dbReference type="AlphaFoldDB" id="J7TNW1"/>
<dbReference type="EMBL" id="ALIF01000006">
    <property type="protein sequence ID" value="EJO15874.1"/>
    <property type="molecule type" value="Genomic_DNA"/>
</dbReference>
<evidence type="ECO:0000313" key="4">
    <source>
        <dbReference type="EMBL" id="EJO15874.1"/>
    </source>
</evidence>
<proteinExistence type="inferred from homology"/>
<dbReference type="GO" id="GO:0080120">
    <property type="term" value="P:CAAX-box protein maturation"/>
    <property type="evidence" value="ECO:0007669"/>
    <property type="project" value="UniProtKB-ARBA"/>
</dbReference>
<feature type="transmembrane region" description="Helical" evidence="2">
    <location>
        <begin position="190"/>
        <end position="207"/>
    </location>
</feature>
<dbReference type="PANTHER" id="PTHR36435">
    <property type="entry name" value="SLR1288 PROTEIN"/>
    <property type="match status" value="1"/>
</dbReference>
<organism evidence="4 5">
    <name type="scientific">Streptococcus salivarius K12</name>
    <dbReference type="NCBI Taxonomy" id="1200793"/>
    <lineage>
        <taxon>Bacteria</taxon>
        <taxon>Bacillati</taxon>
        <taxon>Bacillota</taxon>
        <taxon>Bacilli</taxon>
        <taxon>Lactobacillales</taxon>
        <taxon>Streptococcaceae</taxon>
        <taxon>Streptococcus</taxon>
    </lineage>
</organism>
<dbReference type="PANTHER" id="PTHR36435:SF1">
    <property type="entry name" value="CAAX AMINO TERMINAL PROTEASE FAMILY PROTEIN"/>
    <property type="match status" value="1"/>
</dbReference>
<protein>
    <submittedName>
        <fullName evidence="4">CAAX amino terminal protease family</fullName>
    </submittedName>
</protein>
<feature type="transmembrane region" description="Helical" evidence="2">
    <location>
        <begin position="32"/>
        <end position="51"/>
    </location>
</feature>
<evidence type="ECO:0000256" key="1">
    <source>
        <dbReference type="ARBA" id="ARBA00009067"/>
    </source>
</evidence>
<keyword evidence="5" id="KW-1185">Reference proteome</keyword>
<dbReference type="Proteomes" id="UP000006983">
    <property type="component" value="Unassembled WGS sequence"/>
</dbReference>
<dbReference type="PATRIC" id="fig|1200793.3.peg.1849"/>
<feature type="domain" description="CAAX prenyl protease 2/Lysostaphin resistance protein A-like" evidence="3">
    <location>
        <begin position="137"/>
        <end position="225"/>
    </location>
</feature>
<sequence length="242" mass="27026">MSNKFCCIIIKIQINDEKRWLLMNKGSILKRFLYLLLAFLILIIIQGPTIYLGVKDIRLVCLLIFVLLLMSAGALFLGKRLGLLEGFKTLSSLKAWGMIGLTYLGIYIVTRIGAMVMMMEGVSNSTNQATIENIHMNPFVLITLTVIMAPIVEELVFRGILMGRVFNPDSIVGLILSSLLFGLAHMPNSIGVWIVYAGMGFVLGIAYRKCQKLEYCIMAHMINNSIAVSMMLLLQLLAPYIK</sequence>
<dbReference type="GO" id="GO:0004175">
    <property type="term" value="F:endopeptidase activity"/>
    <property type="evidence" value="ECO:0007669"/>
    <property type="project" value="UniProtKB-ARBA"/>
</dbReference>
<dbReference type="InterPro" id="IPR052710">
    <property type="entry name" value="CAAX_protease"/>
</dbReference>